<proteinExistence type="predicted"/>
<keyword evidence="2" id="KW-1185">Reference proteome</keyword>
<dbReference type="AlphaFoldDB" id="W4VQN0"/>
<dbReference type="EMBL" id="BAVS01000039">
    <property type="protein sequence ID" value="GAE95104.1"/>
    <property type="molecule type" value="Genomic_DNA"/>
</dbReference>
<accession>W4VQN0</accession>
<name>W4VQN0_9BACI</name>
<evidence type="ECO:0000313" key="1">
    <source>
        <dbReference type="EMBL" id="GAE95104.1"/>
    </source>
</evidence>
<gene>
    <name evidence="1" type="ORF">JCM21714_4314</name>
</gene>
<dbReference type="SUPFAM" id="SSF53474">
    <property type="entry name" value="alpha/beta-Hydrolases"/>
    <property type="match status" value="1"/>
</dbReference>
<dbReference type="STRING" id="1298598.JCM21714_4314"/>
<dbReference type="InterPro" id="IPR029058">
    <property type="entry name" value="AB_hydrolase_fold"/>
</dbReference>
<dbReference type="Proteomes" id="UP000019102">
    <property type="component" value="Unassembled WGS sequence"/>
</dbReference>
<evidence type="ECO:0000313" key="2">
    <source>
        <dbReference type="Proteomes" id="UP000019102"/>
    </source>
</evidence>
<protein>
    <submittedName>
        <fullName evidence="1">Carboxylesterase</fullName>
    </submittedName>
</protein>
<reference evidence="1 2" key="1">
    <citation type="journal article" date="2014" name="Genome Announc.">
        <title>Draft Genome Sequence of the Boron-Tolerant and Moderately Halotolerant Bacterium Gracilibacillus boraciitolerans JCM 21714T.</title>
        <authorList>
            <person name="Ahmed I."/>
            <person name="Oshima K."/>
            <person name="Suda W."/>
            <person name="Kitamura K."/>
            <person name="Iida T."/>
            <person name="Ohmori Y."/>
            <person name="Fujiwara T."/>
            <person name="Hattori M."/>
            <person name="Ohkuma M."/>
        </authorList>
    </citation>
    <scope>NUCLEOTIDE SEQUENCE [LARGE SCALE GENOMIC DNA]</scope>
    <source>
        <strain evidence="1 2">JCM 21714</strain>
    </source>
</reference>
<dbReference type="Gene3D" id="3.40.50.1820">
    <property type="entry name" value="alpha/beta hydrolase"/>
    <property type="match status" value="1"/>
</dbReference>
<dbReference type="eggNOG" id="COG0400">
    <property type="taxonomic scope" value="Bacteria"/>
</dbReference>
<sequence length="56" mass="6085">MIAVGYSNGANIAGSLLFHYQDVLNGAILHHPMVPIRNIDLPDLAGGKGFNYCWTK</sequence>
<comment type="caution">
    <text evidence="1">The sequence shown here is derived from an EMBL/GenBank/DDBJ whole genome shotgun (WGS) entry which is preliminary data.</text>
</comment>
<organism evidence="1 2">
    <name type="scientific">Gracilibacillus boraciitolerans JCM 21714</name>
    <dbReference type="NCBI Taxonomy" id="1298598"/>
    <lineage>
        <taxon>Bacteria</taxon>
        <taxon>Bacillati</taxon>
        <taxon>Bacillota</taxon>
        <taxon>Bacilli</taxon>
        <taxon>Bacillales</taxon>
        <taxon>Bacillaceae</taxon>
        <taxon>Gracilibacillus</taxon>
    </lineage>
</organism>